<dbReference type="InterPro" id="IPR011050">
    <property type="entry name" value="Pectin_lyase_fold/virulence"/>
</dbReference>
<comment type="caution">
    <text evidence="2">The sequence shown here is derived from an EMBL/GenBank/DDBJ whole genome shotgun (WGS) entry which is preliminary data.</text>
</comment>
<organism evidence="2 3">
    <name type="scientific">Burkholderia vietnamiensis</name>
    <dbReference type="NCBI Taxonomy" id="60552"/>
    <lineage>
        <taxon>Bacteria</taxon>
        <taxon>Pseudomonadati</taxon>
        <taxon>Pseudomonadota</taxon>
        <taxon>Betaproteobacteria</taxon>
        <taxon>Burkholderiales</taxon>
        <taxon>Burkholderiaceae</taxon>
        <taxon>Burkholderia</taxon>
        <taxon>Burkholderia cepacia complex</taxon>
    </lineage>
</organism>
<dbReference type="Proteomes" id="UP001171620">
    <property type="component" value="Unassembled WGS sequence"/>
</dbReference>
<accession>A0AAW7T6Q2</accession>
<name>A0AAW7T6Q2_BURVI</name>
<dbReference type="AlphaFoldDB" id="A0AAW7T6Q2"/>
<evidence type="ECO:0000259" key="1">
    <source>
        <dbReference type="Pfam" id="PF13229"/>
    </source>
</evidence>
<evidence type="ECO:0000313" key="3">
    <source>
        <dbReference type="Proteomes" id="UP001171620"/>
    </source>
</evidence>
<dbReference type="SUPFAM" id="SSF51126">
    <property type="entry name" value="Pectin lyase-like"/>
    <property type="match status" value="1"/>
</dbReference>
<gene>
    <name evidence="2" type="ORF">QZM33_22490</name>
</gene>
<dbReference type="Pfam" id="PF13229">
    <property type="entry name" value="Beta_helix"/>
    <property type="match status" value="1"/>
</dbReference>
<dbReference type="SMART" id="SM00710">
    <property type="entry name" value="PbH1"/>
    <property type="match status" value="7"/>
</dbReference>
<dbReference type="EMBL" id="JAUJRV010000021">
    <property type="protein sequence ID" value="MDN7797713.1"/>
    <property type="molecule type" value="Genomic_DNA"/>
</dbReference>
<sequence length="413" mass="44827">MNSTSNAYPTVSARRRSFVISFSKTAFIGICLPFRARAAVDGDRSNFLVNLLERAKDGANIVIPAGRYILSKPLSLKGRGITISGSGNVDLFTIEPNGTVFLIRNSEDIVVDGINILAAYQCRAGVLLERCSNVKLSNMTIKNFSEAGVEVKRSSNCAIEKLKFYDAVPDYRWMDTISSDVFINGTNSNIVVSNCLHGSGGGYGIQVRTNRSGERSVGHIISGNNISGYNSYGIMLYRNGPYYAGDDQTVSNIVLRHNVIRSISGRRPADASKPDRRDFGAGIYLQGAESCLVEDNIIDNTNISTNSELLAPGAIGIANAGAAVVRGNVISNCLYGIYINDSLGKGSRKGVIDILRNNFRSVKKLCIKVVAKDNVNISGSVYDGRSGSFMKKFGGHENFIMNHIKQSDNKRFD</sequence>
<evidence type="ECO:0000313" key="2">
    <source>
        <dbReference type="EMBL" id="MDN7797713.1"/>
    </source>
</evidence>
<dbReference type="PANTHER" id="PTHR36453:SF1">
    <property type="entry name" value="RIGHT HANDED BETA HELIX DOMAIN-CONTAINING PROTEIN"/>
    <property type="match status" value="1"/>
</dbReference>
<protein>
    <submittedName>
        <fullName evidence="2">Right-handed parallel beta-helix repeat-containing protein</fullName>
    </submittedName>
</protein>
<dbReference type="InterPro" id="IPR012334">
    <property type="entry name" value="Pectin_lyas_fold"/>
</dbReference>
<dbReference type="InterPro" id="IPR006626">
    <property type="entry name" value="PbH1"/>
</dbReference>
<dbReference type="Gene3D" id="2.160.20.10">
    <property type="entry name" value="Single-stranded right-handed beta-helix, Pectin lyase-like"/>
    <property type="match status" value="1"/>
</dbReference>
<proteinExistence type="predicted"/>
<feature type="domain" description="Right handed beta helix" evidence="1">
    <location>
        <begin position="124"/>
        <end position="300"/>
    </location>
</feature>
<reference evidence="2" key="1">
    <citation type="submission" date="2023-07" db="EMBL/GenBank/DDBJ databases">
        <title>A collection of bacterial strains from the Burkholderia cepacia Research Laboratory and Repository.</title>
        <authorList>
            <person name="Lipuma J."/>
            <person name="Spilker T."/>
            <person name="Caverly L."/>
        </authorList>
    </citation>
    <scope>NUCLEOTIDE SEQUENCE</scope>
    <source>
        <strain evidence="2">AU44268</strain>
    </source>
</reference>
<dbReference type="InterPro" id="IPR039448">
    <property type="entry name" value="Beta_helix"/>
</dbReference>
<dbReference type="RefSeq" id="WP_301788749.1">
    <property type="nucleotide sequence ID" value="NZ_JAUJRV010000021.1"/>
</dbReference>
<dbReference type="PANTHER" id="PTHR36453">
    <property type="entry name" value="SECRETED PROTEIN-RELATED"/>
    <property type="match status" value="1"/>
</dbReference>